<dbReference type="PATRIC" id="fig|452652.3.peg.5208"/>
<dbReference type="HOGENOM" id="CLU_2633391_0_0_11"/>
<keyword evidence="2" id="KW-1185">Reference proteome</keyword>
<dbReference type="STRING" id="452652.KSE_52130"/>
<sequence length="77" mass="8631">MPSRRPIMIKIEAARAAVEAYVSRFPLGDWEYTEPIETQISDLLADLFHLASAEGLSHELLTDRALMNYLAEQAGEP</sequence>
<accession>E4NHK9</accession>
<dbReference type="EMBL" id="AP010968">
    <property type="protein sequence ID" value="BAJ30989.1"/>
    <property type="molecule type" value="Genomic_DNA"/>
</dbReference>
<protein>
    <submittedName>
        <fullName evidence="1">Uncharacterized protein</fullName>
    </submittedName>
</protein>
<evidence type="ECO:0000313" key="2">
    <source>
        <dbReference type="Proteomes" id="UP000007076"/>
    </source>
</evidence>
<proteinExistence type="predicted"/>
<gene>
    <name evidence="1" type="ordered locus">KSE_52130</name>
</gene>
<name>E4NHK9_KITSK</name>
<evidence type="ECO:0000313" key="1">
    <source>
        <dbReference type="EMBL" id="BAJ30989.1"/>
    </source>
</evidence>
<organism evidence="1 2">
    <name type="scientific">Kitasatospora setae (strain ATCC 33774 / DSM 43861 / JCM 3304 / KCC A-0304 / NBRC 14216 / KM-6054)</name>
    <name type="common">Streptomyces setae</name>
    <dbReference type="NCBI Taxonomy" id="452652"/>
    <lineage>
        <taxon>Bacteria</taxon>
        <taxon>Bacillati</taxon>
        <taxon>Actinomycetota</taxon>
        <taxon>Actinomycetes</taxon>
        <taxon>Kitasatosporales</taxon>
        <taxon>Streptomycetaceae</taxon>
        <taxon>Kitasatospora</taxon>
    </lineage>
</organism>
<dbReference type="AlphaFoldDB" id="E4NHK9"/>
<reference evidence="1 2" key="1">
    <citation type="journal article" date="2010" name="DNA Res.">
        <title>Genome sequence of Kitasatospora setae NBRC 14216T: an evolutionary snapshot of the family Streptomycetaceae.</title>
        <authorList>
            <person name="Ichikawa N."/>
            <person name="Oguchi A."/>
            <person name="Ikeda H."/>
            <person name="Ishikawa J."/>
            <person name="Kitani S."/>
            <person name="Watanabe Y."/>
            <person name="Nakamura S."/>
            <person name="Katano Y."/>
            <person name="Kishi E."/>
            <person name="Sasagawa M."/>
            <person name="Ankai A."/>
            <person name="Fukui S."/>
            <person name="Hashimoto Y."/>
            <person name="Kamata S."/>
            <person name="Otoguro M."/>
            <person name="Tanikawa S."/>
            <person name="Nihira T."/>
            <person name="Horinouchi S."/>
            <person name="Ohnishi Y."/>
            <person name="Hayakawa M."/>
            <person name="Kuzuyama T."/>
            <person name="Arisawa A."/>
            <person name="Nomoto F."/>
            <person name="Miura H."/>
            <person name="Takahashi Y."/>
            <person name="Fujita N."/>
        </authorList>
    </citation>
    <scope>NUCLEOTIDE SEQUENCE [LARGE SCALE GENOMIC DNA]</scope>
    <source>
        <strain evidence="2">ATCC 33774 / DSM 43861 / JCM 3304 / KCC A-0304 / NBRC 14216 / KM-6054</strain>
    </source>
</reference>
<dbReference type="Proteomes" id="UP000007076">
    <property type="component" value="Chromosome"/>
</dbReference>
<dbReference type="KEGG" id="ksk:KSE_52130"/>